<organism evidence="2 3">
    <name type="scientific">Rhipicephalus microplus</name>
    <name type="common">Cattle tick</name>
    <name type="synonym">Boophilus microplus</name>
    <dbReference type="NCBI Taxonomy" id="6941"/>
    <lineage>
        <taxon>Eukaryota</taxon>
        <taxon>Metazoa</taxon>
        <taxon>Ecdysozoa</taxon>
        <taxon>Arthropoda</taxon>
        <taxon>Chelicerata</taxon>
        <taxon>Arachnida</taxon>
        <taxon>Acari</taxon>
        <taxon>Parasitiformes</taxon>
        <taxon>Ixodida</taxon>
        <taxon>Ixodoidea</taxon>
        <taxon>Ixodidae</taxon>
        <taxon>Rhipicephalinae</taxon>
        <taxon>Rhipicephalus</taxon>
        <taxon>Boophilus</taxon>
    </lineage>
</organism>
<protein>
    <submittedName>
        <fullName evidence="2">Uncharacterized protein</fullName>
    </submittedName>
</protein>
<dbReference type="AlphaFoldDB" id="A0A9J6D9Z4"/>
<dbReference type="EMBL" id="JABSTU010000010">
    <property type="protein sequence ID" value="KAH8018638.1"/>
    <property type="molecule type" value="Genomic_DNA"/>
</dbReference>
<dbReference type="VEuPathDB" id="VectorBase:LOC119176810"/>
<reference evidence="2" key="2">
    <citation type="submission" date="2021-09" db="EMBL/GenBank/DDBJ databases">
        <authorList>
            <person name="Jia N."/>
            <person name="Wang J."/>
            <person name="Shi W."/>
            <person name="Du L."/>
            <person name="Sun Y."/>
            <person name="Zhan W."/>
            <person name="Jiang J."/>
            <person name="Wang Q."/>
            <person name="Zhang B."/>
            <person name="Ji P."/>
            <person name="Sakyi L.B."/>
            <person name="Cui X."/>
            <person name="Yuan T."/>
            <person name="Jiang B."/>
            <person name="Yang W."/>
            <person name="Lam T.T.-Y."/>
            <person name="Chang Q."/>
            <person name="Ding S."/>
            <person name="Wang X."/>
            <person name="Zhu J."/>
            <person name="Ruan X."/>
            <person name="Zhao L."/>
            <person name="Wei J."/>
            <person name="Que T."/>
            <person name="Du C."/>
            <person name="Cheng J."/>
            <person name="Dai P."/>
            <person name="Han X."/>
            <person name="Huang E."/>
            <person name="Gao Y."/>
            <person name="Liu J."/>
            <person name="Shao H."/>
            <person name="Ye R."/>
            <person name="Li L."/>
            <person name="Wei W."/>
            <person name="Wang X."/>
            <person name="Wang C."/>
            <person name="Huo Q."/>
            <person name="Li W."/>
            <person name="Guo W."/>
            <person name="Chen H."/>
            <person name="Chen S."/>
            <person name="Zhou L."/>
            <person name="Zhou L."/>
            <person name="Ni X."/>
            <person name="Tian J."/>
            <person name="Zhou Y."/>
            <person name="Sheng Y."/>
            <person name="Liu T."/>
            <person name="Pan Y."/>
            <person name="Xia L."/>
            <person name="Li J."/>
            <person name="Zhao F."/>
            <person name="Cao W."/>
        </authorList>
    </citation>
    <scope>NUCLEOTIDE SEQUENCE</scope>
    <source>
        <strain evidence="2">Rmic-2018</strain>
        <tissue evidence="2">Larvae</tissue>
    </source>
</reference>
<keyword evidence="3" id="KW-1185">Reference proteome</keyword>
<proteinExistence type="predicted"/>
<dbReference type="Proteomes" id="UP000821866">
    <property type="component" value="Chromosome 8"/>
</dbReference>
<gene>
    <name evidence="2" type="ORF">HPB51_009572</name>
</gene>
<accession>A0A9J6D9Z4</accession>
<evidence type="ECO:0000256" key="1">
    <source>
        <dbReference type="SAM" id="MobiDB-lite"/>
    </source>
</evidence>
<evidence type="ECO:0000313" key="3">
    <source>
        <dbReference type="Proteomes" id="UP000821866"/>
    </source>
</evidence>
<reference evidence="2" key="1">
    <citation type="journal article" date="2020" name="Cell">
        <title>Large-Scale Comparative Analyses of Tick Genomes Elucidate Their Genetic Diversity and Vector Capacities.</title>
        <authorList>
            <consortium name="Tick Genome and Microbiome Consortium (TIGMIC)"/>
            <person name="Jia N."/>
            <person name="Wang J."/>
            <person name="Shi W."/>
            <person name="Du L."/>
            <person name="Sun Y."/>
            <person name="Zhan W."/>
            <person name="Jiang J.F."/>
            <person name="Wang Q."/>
            <person name="Zhang B."/>
            <person name="Ji P."/>
            <person name="Bell-Sakyi L."/>
            <person name="Cui X.M."/>
            <person name="Yuan T.T."/>
            <person name="Jiang B.G."/>
            <person name="Yang W.F."/>
            <person name="Lam T.T."/>
            <person name="Chang Q.C."/>
            <person name="Ding S.J."/>
            <person name="Wang X.J."/>
            <person name="Zhu J.G."/>
            <person name="Ruan X.D."/>
            <person name="Zhao L."/>
            <person name="Wei J.T."/>
            <person name="Ye R.Z."/>
            <person name="Que T.C."/>
            <person name="Du C.H."/>
            <person name="Zhou Y.H."/>
            <person name="Cheng J.X."/>
            <person name="Dai P.F."/>
            <person name="Guo W.B."/>
            <person name="Han X.H."/>
            <person name="Huang E.J."/>
            <person name="Li L.F."/>
            <person name="Wei W."/>
            <person name="Gao Y.C."/>
            <person name="Liu J.Z."/>
            <person name="Shao H.Z."/>
            <person name="Wang X."/>
            <person name="Wang C.C."/>
            <person name="Yang T.C."/>
            <person name="Huo Q.B."/>
            <person name="Li W."/>
            <person name="Chen H.Y."/>
            <person name="Chen S.E."/>
            <person name="Zhou L.G."/>
            <person name="Ni X.B."/>
            <person name="Tian J.H."/>
            <person name="Sheng Y."/>
            <person name="Liu T."/>
            <person name="Pan Y.S."/>
            <person name="Xia L.Y."/>
            <person name="Li J."/>
            <person name="Zhao F."/>
            <person name="Cao W.C."/>
        </authorList>
    </citation>
    <scope>NUCLEOTIDE SEQUENCE</scope>
    <source>
        <strain evidence="2">Rmic-2018</strain>
    </source>
</reference>
<name>A0A9J6D9Z4_RHIMP</name>
<sequence>MVPSVPLCPKISRVLSFSISSTHLVECEESWKRHGSVLVKRAQDVGRVTTEVLSSLYEPFVSVRSVILRQASEVCSCKYFGDVHRFKTHFLLPVAHLLRLVKTERLVSAGHLCVCSDEASRGKVSREAFHRSCFSKLRSFLRNRCMVTRGFNATANNKGWEVAIDTMVIDTTFIAAGQSPPLSPSASPGRRAKKPTGGAALPASSVFKGHDVGVAKAHLVLQRGSATDRRVYGQPANWANNHTQHPGRCYLTSRDPDCARLPAG</sequence>
<evidence type="ECO:0000313" key="2">
    <source>
        <dbReference type="EMBL" id="KAH8018638.1"/>
    </source>
</evidence>
<comment type="caution">
    <text evidence="2">The sequence shown here is derived from an EMBL/GenBank/DDBJ whole genome shotgun (WGS) entry which is preliminary data.</text>
</comment>
<feature type="region of interest" description="Disordered" evidence="1">
    <location>
        <begin position="179"/>
        <end position="201"/>
    </location>
</feature>